<evidence type="ECO:0000313" key="2">
    <source>
        <dbReference type="Proteomes" id="UP001215280"/>
    </source>
</evidence>
<reference evidence="1" key="1">
    <citation type="submission" date="2023-03" db="EMBL/GenBank/DDBJ databases">
        <title>Massive genome expansion in bonnet fungi (Mycena s.s.) driven by repeated elements and novel gene families across ecological guilds.</title>
        <authorList>
            <consortium name="Lawrence Berkeley National Laboratory"/>
            <person name="Harder C.B."/>
            <person name="Miyauchi S."/>
            <person name="Viragh M."/>
            <person name="Kuo A."/>
            <person name="Thoen E."/>
            <person name="Andreopoulos B."/>
            <person name="Lu D."/>
            <person name="Skrede I."/>
            <person name="Drula E."/>
            <person name="Henrissat B."/>
            <person name="Morin E."/>
            <person name="Kohler A."/>
            <person name="Barry K."/>
            <person name="LaButti K."/>
            <person name="Morin E."/>
            <person name="Salamov A."/>
            <person name="Lipzen A."/>
            <person name="Mereny Z."/>
            <person name="Hegedus B."/>
            <person name="Baldrian P."/>
            <person name="Stursova M."/>
            <person name="Weitz H."/>
            <person name="Taylor A."/>
            <person name="Grigoriev I.V."/>
            <person name="Nagy L.G."/>
            <person name="Martin F."/>
            <person name="Kauserud H."/>
        </authorList>
    </citation>
    <scope>NUCLEOTIDE SEQUENCE</scope>
    <source>
        <strain evidence="1">CBHHK188m</strain>
    </source>
</reference>
<protein>
    <submittedName>
        <fullName evidence="1">Uncharacterized protein</fullName>
    </submittedName>
</protein>
<organism evidence="1 2">
    <name type="scientific">Mycena maculata</name>
    <dbReference type="NCBI Taxonomy" id="230809"/>
    <lineage>
        <taxon>Eukaryota</taxon>
        <taxon>Fungi</taxon>
        <taxon>Dikarya</taxon>
        <taxon>Basidiomycota</taxon>
        <taxon>Agaricomycotina</taxon>
        <taxon>Agaricomycetes</taxon>
        <taxon>Agaricomycetidae</taxon>
        <taxon>Agaricales</taxon>
        <taxon>Marasmiineae</taxon>
        <taxon>Mycenaceae</taxon>
        <taxon>Mycena</taxon>
    </lineage>
</organism>
<sequence length="214" mass="23297">MRHTTAPLPSTLVNGPCTFTGTSLSSRWCLGNVAIYQPIKCNGARGSGRILCHLYDTVPRIPKPNALGSLFFHKHGPLTNVEFCAVIIIATQQCTIKRTLLPGLWVPCPSECGLVRSIRVYPSGVSAPFSIFGIFINCGPAESVPPYFVTVQVDLSIRNTILVAPERQNPPSRTSSSKVDVLWTPVGRIPKTGSFGNLGHRIAHRDRCHFACCD</sequence>
<evidence type="ECO:0000313" key="1">
    <source>
        <dbReference type="EMBL" id="KAJ7714341.1"/>
    </source>
</evidence>
<name>A0AAD7H856_9AGAR</name>
<comment type="caution">
    <text evidence="1">The sequence shown here is derived from an EMBL/GenBank/DDBJ whole genome shotgun (WGS) entry which is preliminary data.</text>
</comment>
<dbReference type="Proteomes" id="UP001215280">
    <property type="component" value="Unassembled WGS sequence"/>
</dbReference>
<dbReference type="AlphaFoldDB" id="A0AAD7H856"/>
<dbReference type="EMBL" id="JARJLG010000371">
    <property type="protein sequence ID" value="KAJ7714341.1"/>
    <property type="molecule type" value="Genomic_DNA"/>
</dbReference>
<proteinExistence type="predicted"/>
<accession>A0AAD7H856</accession>
<keyword evidence="2" id="KW-1185">Reference proteome</keyword>
<gene>
    <name evidence="1" type="ORF">DFH07DRAFT_380412</name>
</gene>